<gene>
    <name evidence="1" type="ORF">EAI_01721</name>
</gene>
<organism evidence="2">
    <name type="scientific">Harpegnathos saltator</name>
    <name type="common">Jerdon's jumping ant</name>
    <dbReference type="NCBI Taxonomy" id="610380"/>
    <lineage>
        <taxon>Eukaryota</taxon>
        <taxon>Metazoa</taxon>
        <taxon>Ecdysozoa</taxon>
        <taxon>Arthropoda</taxon>
        <taxon>Hexapoda</taxon>
        <taxon>Insecta</taxon>
        <taxon>Pterygota</taxon>
        <taxon>Neoptera</taxon>
        <taxon>Endopterygota</taxon>
        <taxon>Hymenoptera</taxon>
        <taxon>Apocrita</taxon>
        <taxon>Aculeata</taxon>
        <taxon>Formicoidea</taxon>
        <taxon>Formicidae</taxon>
        <taxon>Ponerinae</taxon>
        <taxon>Ponerini</taxon>
        <taxon>Harpegnathos</taxon>
    </lineage>
</organism>
<dbReference type="PANTHER" id="PTHR21174:SF0">
    <property type="entry name" value="HD PHOSPHOHYDROLASE FAMILY PROTEIN-RELATED"/>
    <property type="match status" value="1"/>
</dbReference>
<evidence type="ECO:0000313" key="1">
    <source>
        <dbReference type="EMBL" id="EFN89489.1"/>
    </source>
</evidence>
<accession>E2B472</accession>
<evidence type="ECO:0000313" key="2">
    <source>
        <dbReference type="Proteomes" id="UP000008237"/>
    </source>
</evidence>
<sequence length="235" mass="27300">MVSLEDSWKEATEGLDEVVCDTWFTRIQEVYSEEKRTYHNLDSLREKLNHYYEIKNNLKNPQAVLLAIFFQKQVSKLEEVKCTLCTFIAFLFFEYEPKAMDDEDKNLEHFNAFADEAEIPPDAELKEETCALLKVAATHSTEAHKVGGAFGGEDAHYFLDLDMAVLGSSPGNYAEYRERIRGEYYFLSEPMYTALRLKVLQNFLQIPNIFATMEFRDKLEEQARQNIQAEVEMLS</sequence>
<dbReference type="OrthoDB" id="330671at2759"/>
<dbReference type="InterPro" id="IPR009218">
    <property type="entry name" value="HD_phosphohydro"/>
</dbReference>
<protein>
    <submittedName>
        <fullName evidence="1">Uncharacterized protein</fullName>
    </submittedName>
</protein>
<dbReference type="AlphaFoldDB" id="E2B472"/>
<dbReference type="EMBL" id="GL445515">
    <property type="protein sequence ID" value="EFN89489.1"/>
    <property type="molecule type" value="Genomic_DNA"/>
</dbReference>
<dbReference type="PANTHER" id="PTHR21174">
    <property type="match status" value="1"/>
</dbReference>
<name>E2B472_HARSA</name>
<dbReference type="PIRSF" id="PIRSF035170">
    <property type="entry name" value="HD_phosphohydro"/>
    <property type="match status" value="1"/>
</dbReference>
<keyword evidence="2" id="KW-1185">Reference proteome</keyword>
<reference evidence="1 2" key="1">
    <citation type="journal article" date="2010" name="Science">
        <title>Genomic comparison of the ants Camponotus floridanus and Harpegnathos saltator.</title>
        <authorList>
            <person name="Bonasio R."/>
            <person name="Zhang G."/>
            <person name="Ye C."/>
            <person name="Mutti N.S."/>
            <person name="Fang X."/>
            <person name="Qin N."/>
            <person name="Donahue G."/>
            <person name="Yang P."/>
            <person name="Li Q."/>
            <person name="Li C."/>
            <person name="Zhang P."/>
            <person name="Huang Z."/>
            <person name="Berger S.L."/>
            <person name="Reinberg D."/>
            <person name="Wang J."/>
            <person name="Liebig J."/>
        </authorList>
    </citation>
    <scope>NUCLEOTIDE SEQUENCE [LARGE SCALE GENOMIC DNA]</scope>
    <source>
        <strain evidence="1 2">R22 G/1</strain>
    </source>
</reference>
<dbReference type="InParanoid" id="E2B472"/>
<dbReference type="OMA" id="EPHRAYH"/>
<dbReference type="Proteomes" id="UP000008237">
    <property type="component" value="Unassembled WGS sequence"/>
</dbReference>
<proteinExistence type="predicted"/>